<evidence type="ECO:0000313" key="1">
    <source>
        <dbReference type="EMBL" id="KAG5645242.1"/>
    </source>
</evidence>
<accession>A0A9P7G6Z5</accession>
<evidence type="ECO:0000313" key="2">
    <source>
        <dbReference type="Proteomes" id="UP000775547"/>
    </source>
</evidence>
<proteinExistence type="predicted"/>
<dbReference type="AlphaFoldDB" id="A0A9P7G6Z5"/>
<keyword evidence="2" id="KW-1185">Reference proteome</keyword>
<organism evidence="1 2">
    <name type="scientific">Asterophora parasitica</name>
    <dbReference type="NCBI Taxonomy" id="117018"/>
    <lineage>
        <taxon>Eukaryota</taxon>
        <taxon>Fungi</taxon>
        <taxon>Dikarya</taxon>
        <taxon>Basidiomycota</taxon>
        <taxon>Agaricomycotina</taxon>
        <taxon>Agaricomycetes</taxon>
        <taxon>Agaricomycetidae</taxon>
        <taxon>Agaricales</taxon>
        <taxon>Tricholomatineae</taxon>
        <taxon>Lyophyllaceae</taxon>
        <taxon>Asterophora</taxon>
    </lineage>
</organism>
<dbReference type="Gene3D" id="2.130.10.10">
    <property type="entry name" value="YVTN repeat-like/Quinoprotein amine dehydrogenase"/>
    <property type="match status" value="1"/>
</dbReference>
<reference evidence="1" key="1">
    <citation type="submission" date="2020-07" db="EMBL/GenBank/DDBJ databases">
        <authorList>
            <person name="Nieuwenhuis M."/>
            <person name="Van De Peppel L.J.J."/>
        </authorList>
    </citation>
    <scope>NUCLEOTIDE SEQUENCE</scope>
    <source>
        <strain evidence="1">AP01</strain>
        <tissue evidence="1">Mycelium</tissue>
    </source>
</reference>
<dbReference type="InterPro" id="IPR015943">
    <property type="entry name" value="WD40/YVTN_repeat-like_dom_sf"/>
</dbReference>
<protein>
    <submittedName>
        <fullName evidence="1">Uncharacterized protein</fullName>
    </submittedName>
</protein>
<dbReference type="EMBL" id="JABCKV010000045">
    <property type="protein sequence ID" value="KAG5645242.1"/>
    <property type="molecule type" value="Genomic_DNA"/>
</dbReference>
<reference evidence="1" key="2">
    <citation type="submission" date="2021-10" db="EMBL/GenBank/DDBJ databases">
        <title>Phylogenomics reveals ancestral predisposition of the termite-cultivated fungus Termitomyces towards a domesticated lifestyle.</title>
        <authorList>
            <person name="Auxier B."/>
            <person name="Grum-Grzhimaylo A."/>
            <person name="Cardenas M.E."/>
            <person name="Lodge J.D."/>
            <person name="Laessoe T."/>
            <person name="Pedersen O."/>
            <person name="Smith M.E."/>
            <person name="Kuyper T.W."/>
            <person name="Franco-Molano E.A."/>
            <person name="Baroni T.J."/>
            <person name="Aanen D.K."/>
        </authorList>
    </citation>
    <scope>NUCLEOTIDE SEQUENCE</scope>
    <source>
        <strain evidence="1">AP01</strain>
        <tissue evidence="1">Mycelium</tissue>
    </source>
</reference>
<sequence>MKKHGKIGNMNHSLDIFSCKGDLLARLADKSKISAVQAVTCSHPSIVERAASGNGSGRCVLWSTEN</sequence>
<comment type="caution">
    <text evidence="1">The sequence shown here is derived from an EMBL/GenBank/DDBJ whole genome shotgun (WGS) entry which is preliminary data.</text>
</comment>
<name>A0A9P7G6Z5_9AGAR</name>
<dbReference type="Proteomes" id="UP000775547">
    <property type="component" value="Unassembled WGS sequence"/>
</dbReference>
<dbReference type="OrthoDB" id="9890280at2759"/>
<gene>
    <name evidence="1" type="ORF">DXG03_006659</name>
</gene>